<evidence type="ECO:0000313" key="8">
    <source>
        <dbReference type="Proteomes" id="UP001223016"/>
    </source>
</evidence>
<dbReference type="SMART" id="SM00382">
    <property type="entry name" value="AAA"/>
    <property type="match status" value="2"/>
</dbReference>
<reference evidence="7 8" key="1">
    <citation type="submission" date="2023-07" db="EMBL/GenBank/DDBJ databases">
        <title>Identification of four novel Pseudomonas species associated with bacterial leaf spot of cucurbits.</title>
        <authorList>
            <person name="Fullem K.R."/>
        </authorList>
    </citation>
    <scope>NUCLEOTIDE SEQUENCE [LARGE SCALE GENOMIC DNA]</scope>
    <source>
        <strain evidence="7 8">KFB 138</strain>
    </source>
</reference>
<dbReference type="CDD" id="cd03257">
    <property type="entry name" value="ABC_NikE_OppD_transporters"/>
    <property type="match status" value="2"/>
</dbReference>
<keyword evidence="4 7" id="KW-0067">ATP-binding</keyword>
<evidence type="ECO:0000259" key="6">
    <source>
        <dbReference type="PROSITE" id="PS50893"/>
    </source>
</evidence>
<dbReference type="InterPro" id="IPR013563">
    <property type="entry name" value="Oligopep_ABC_C"/>
</dbReference>
<comment type="similarity">
    <text evidence="1">Belongs to the ABC transporter superfamily.</text>
</comment>
<dbReference type="PROSITE" id="PS50893">
    <property type="entry name" value="ABC_TRANSPORTER_2"/>
    <property type="match status" value="2"/>
</dbReference>
<dbReference type="EMBL" id="JAUQOO010000005">
    <property type="protein sequence ID" value="MDO7926860.1"/>
    <property type="molecule type" value="Genomic_DNA"/>
</dbReference>
<gene>
    <name evidence="7" type="ORF">Q6A51_08735</name>
</gene>
<organism evidence="7 8">
    <name type="scientific">Pseudomonas serbiensis</name>
    <dbReference type="NCBI Taxonomy" id="3064350"/>
    <lineage>
        <taxon>Bacteria</taxon>
        <taxon>Pseudomonadati</taxon>
        <taxon>Pseudomonadota</taxon>
        <taxon>Gammaproteobacteria</taxon>
        <taxon>Pseudomonadales</taxon>
        <taxon>Pseudomonadaceae</taxon>
        <taxon>Pseudomonas</taxon>
    </lineage>
</organism>
<dbReference type="InterPro" id="IPR050319">
    <property type="entry name" value="ABC_transp_ATP-bind"/>
</dbReference>
<dbReference type="NCBIfam" id="NF008453">
    <property type="entry name" value="PRK11308.1"/>
    <property type="match status" value="2"/>
</dbReference>
<dbReference type="Pfam" id="PF08352">
    <property type="entry name" value="oligo_HPY"/>
    <property type="match status" value="2"/>
</dbReference>
<dbReference type="PROSITE" id="PS00211">
    <property type="entry name" value="ABC_TRANSPORTER_1"/>
    <property type="match status" value="1"/>
</dbReference>
<name>A0ABT9CN83_9PSED</name>
<evidence type="ECO:0000256" key="3">
    <source>
        <dbReference type="ARBA" id="ARBA00022741"/>
    </source>
</evidence>
<dbReference type="SUPFAM" id="SSF52540">
    <property type="entry name" value="P-loop containing nucleoside triphosphate hydrolases"/>
    <property type="match status" value="2"/>
</dbReference>
<dbReference type="InterPro" id="IPR003439">
    <property type="entry name" value="ABC_transporter-like_ATP-bd"/>
</dbReference>
<evidence type="ECO:0000256" key="2">
    <source>
        <dbReference type="ARBA" id="ARBA00022448"/>
    </source>
</evidence>
<feature type="domain" description="ABC transporter" evidence="6">
    <location>
        <begin position="288"/>
        <end position="535"/>
    </location>
</feature>
<dbReference type="Pfam" id="PF00005">
    <property type="entry name" value="ABC_tran"/>
    <property type="match status" value="2"/>
</dbReference>
<keyword evidence="3" id="KW-0547">Nucleotide-binding</keyword>
<feature type="domain" description="ABC transporter" evidence="6">
    <location>
        <begin position="6"/>
        <end position="251"/>
    </location>
</feature>
<comment type="caution">
    <text evidence="7">The sequence shown here is derived from an EMBL/GenBank/DDBJ whole genome shotgun (WGS) entry which is preliminary data.</text>
</comment>
<protein>
    <submittedName>
        <fullName evidence="7">ABC transporter ATP-binding protein</fullName>
    </submittedName>
</protein>
<keyword evidence="2" id="KW-0813">Transport</keyword>
<feature type="region of interest" description="Disordered" evidence="5">
    <location>
        <begin position="256"/>
        <end position="282"/>
    </location>
</feature>
<dbReference type="InterPro" id="IPR027417">
    <property type="entry name" value="P-loop_NTPase"/>
</dbReference>
<evidence type="ECO:0000256" key="1">
    <source>
        <dbReference type="ARBA" id="ARBA00005417"/>
    </source>
</evidence>
<dbReference type="NCBIfam" id="NF007739">
    <property type="entry name" value="PRK10419.1"/>
    <property type="match status" value="2"/>
</dbReference>
<sequence length="573" mass="62251">MSDKTLIVEGLSIAFEGRKVVQDLSFTLAPGRCVALVGESGSGKSVSARSLVGLAGSRAEVAARRLSFGEHDLLSLSERQWRGVRGKDIGFVLQDALVSLDPLRPVGKEILEVLQTHGFGNRQQRGARVLELLERVGVPDVALRARQRPGQLSGGLRQRALIASALAMDPALVIADEPTTALDATVQAQILEVFQQIKARGASLLIISHDLAVVAQLADDVVVLRHGEVVEQGPMQQVLSKPQHSYTRELLAAVPSEHPRGSRLSPERAGVIRPTPPVKSGETGQVLLQAQGLGKRYLGPDGQLRQVVQDVGFELRAGQTLGIVGESGSGKTTVARIALGLLQPDAGQVLYRGQPWNLPGNAIDEKRRRPLRREISVIYQDPLGSFDPRWNVMQILDDALHVAGVEPSQRPARITHLLGQVRLPPELARRRPLQLSGGQRQRVAIARAIASEPKLIICDEPVSALDVSVQAQVLDLLADLQQELGLAYLFISHDLGVIRHVSDNVLVMRHGQVVELAPVEQLFTRPAHEYTQRLLGSVPRLPGSGAELVVPPLDPEHEAFDVFDESRLWKIAI</sequence>
<accession>A0ABT9CN83</accession>
<keyword evidence="8" id="KW-1185">Reference proteome</keyword>
<evidence type="ECO:0000313" key="7">
    <source>
        <dbReference type="EMBL" id="MDO7926860.1"/>
    </source>
</evidence>
<dbReference type="GO" id="GO:0005524">
    <property type="term" value="F:ATP binding"/>
    <property type="evidence" value="ECO:0007669"/>
    <property type="project" value="UniProtKB-KW"/>
</dbReference>
<evidence type="ECO:0000256" key="4">
    <source>
        <dbReference type="ARBA" id="ARBA00022840"/>
    </source>
</evidence>
<dbReference type="Gene3D" id="3.40.50.300">
    <property type="entry name" value="P-loop containing nucleotide triphosphate hydrolases"/>
    <property type="match status" value="2"/>
</dbReference>
<dbReference type="RefSeq" id="WP_304574578.1">
    <property type="nucleotide sequence ID" value="NZ_JAUQOO010000005.1"/>
</dbReference>
<evidence type="ECO:0000256" key="5">
    <source>
        <dbReference type="SAM" id="MobiDB-lite"/>
    </source>
</evidence>
<proteinExistence type="inferred from homology"/>
<dbReference type="PANTHER" id="PTHR43776">
    <property type="entry name" value="TRANSPORT ATP-BINDING PROTEIN"/>
    <property type="match status" value="1"/>
</dbReference>
<dbReference type="PANTHER" id="PTHR43776:SF7">
    <property type="entry name" value="D,D-DIPEPTIDE TRANSPORT ATP-BINDING PROTEIN DDPF-RELATED"/>
    <property type="match status" value="1"/>
</dbReference>
<dbReference type="InterPro" id="IPR017871">
    <property type="entry name" value="ABC_transporter-like_CS"/>
</dbReference>
<dbReference type="Proteomes" id="UP001223016">
    <property type="component" value="Unassembled WGS sequence"/>
</dbReference>
<dbReference type="InterPro" id="IPR003593">
    <property type="entry name" value="AAA+_ATPase"/>
</dbReference>